<keyword evidence="3 9" id="KW-0732">Signal</keyword>
<dbReference type="Gene3D" id="2.60.120.1190">
    <property type="match status" value="1"/>
</dbReference>
<dbReference type="Pfam" id="PF21114">
    <property type="entry name" value="DDR1-2_DS-like"/>
    <property type="match status" value="1"/>
</dbReference>
<evidence type="ECO:0000259" key="10">
    <source>
        <dbReference type="Pfam" id="PF21114"/>
    </source>
</evidence>
<keyword evidence="2 8" id="KW-0812">Transmembrane</keyword>
<feature type="transmembrane region" description="Helical" evidence="8">
    <location>
        <begin position="187"/>
        <end position="206"/>
    </location>
</feature>
<evidence type="ECO:0000256" key="9">
    <source>
        <dbReference type="SAM" id="SignalP"/>
    </source>
</evidence>
<evidence type="ECO:0000256" key="6">
    <source>
        <dbReference type="ARBA" id="ARBA00023157"/>
    </source>
</evidence>
<dbReference type="OrthoDB" id="7864980at2"/>
<evidence type="ECO:0000256" key="3">
    <source>
        <dbReference type="ARBA" id="ARBA00022729"/>
    </source>
</evidence>
<gene>
    <name evidence="11" type="ORF">DEA8626_00569</name>
</gene>
<evidence type="ECO:0000256" key="7">
    <source>
        <dbReference type="ARBA" id="ARBA00023180"/>
    </source>
</evidence>
<evidence type="ECO:0000256" key="2">
    <source>
        <dbReference type="ARBA" id="ARBA00022692"/>
    </source>
</evidence>
<evidence type="ECO:0000313" key="12">
    <source>
        <dbReference type="Proteomes" id="UP000244924"/>
    </source>
</evidence>
<sequence>MNLKITAATAALFGAMAPHALSAATVLPTSYDMPNGNSGFFTYFDDSYNGSGNPSLSGDQLSGGLGQLTDGTIATQSWNSTAGSHLPYVGWLNVDPVITFNFATNLSFNSMTFYFDDTNGVGGVSQPASVTVNGVNQIVPTNPGSTPFSFTFDLNGATTNTLTASITRQTQWVFLSEVTFDAVPAPIPVPAALPMLLAGLGGLGFMSRYRRKAA</sequence>
<feature type="chain" id="PRO_5015310324" description="Discoidin domain-containing protein" evidence="9">
    <location>
        <begin position="24"/>
        <end position="214"/>
    </location>
</feature>
<reference evidence="11 12" key="1">
    <citation type="submission" date="2018-03" db="EMBL/GenBank/DDBJ databases">
        <authorList>
            <person name="Keele B.F."/>
        </authorList>
    </citation>
    <scope>NUCLEOTIDE SEQUENCE [LARGE SCALE GENOMIC DNA]</scope>
    <source>
        <strain evidence="11 12">CECT 8626</strain>
    </source>
</reference>
<organism evidence="11 12">
    <name type="scientific">Albidovulum aquaemixtae</name>
    <dbReference type="NCBI Taxonomy" id="1542388"/>
    <lineage>
        <taxon>Bacteria</taxon>
        <taxon>Pseudomonadati</taxon>
        <taxon>Pseudomonadota</taxon>
        <taxon>Alphaproteobacteria</taxon>
        <taxon>Rhodobacterales</taxon>
        <taxon>Paracoccaceae</taxon>
        <taxon>Albidovulum</taxon>
    </lineage>
</organism>
<dbReference type="InterPro" id="IPR048525">
    <property type="entry name" value="DDR1-2_DS-like"/>
</dbReference>
<evidence type="ECO:0000256" key="4">
    <source>
        <dbReference type="ARBA" id="ARBA00022989"/>
    </source>
</evidence>
<keyword evidence="6" id="KW-1015">Disulfide bond</keyword>
<accession>A0A2R8B394</accession>
<keyword evidence="12" id="KW-1185">Reference proteome</keyword>
<keyword evidence="4 8" id="KW-1133">Transmembrane helix</keyword>
<dbReference type="RefSeq" id="WP_108851537.1">
    <property type="nucleotide sequence ID" value="NZ_OMOQ01000001.1"/>
</dbReference>
<keyword evidence="7" id="KW-0325">Glycoprotein</keyword>
<protein>
    <recommendedName>
        <fullName evidence="10">Discoidin domain-containing protein</fullName>
    </recommendedName>
</protein>
<dbReference type="NCBIfam" id="TIGR03370">
    <property type="entry name" value="VPLPA-CTERM"/>
    <property type="match status" value="1"/>
</dbReference>
<comment type="subcellular location">
    <subcellularLocation>
        <location evidence="1">Membrane</location>
        <topology evidence="1">Single-pass type I membrane protein</topology>
    </subcellularLocation>
</comment>
<dbReference type="AlphaFoldDB" id="A0A2R8B394"/>
<name>A0A2R8B394_9RHOB</name>
<evidence type="ECO:0000256" key="5">
    <source>
        <dbReference type="ARBA" id="ARBA00023136"/>
    </source>
</evidence>
<evidence type="ECO:0000256" key="1">
    <source>
        <dbReference type="ARBA" id="ARBA00004479"/>
    </source>
</evidence>
<dbReference type="EMBL" id="OMOQ01000001">
    <property type="protein sequence ID" value="SPH17055.1"/>
    <property type="molecule type" value="Genomic_DNA"/>
</dbReference>
<feature type="domain" description="Discoidin" evidence="10">
    <location>
        <begin position="29"/>
        <end position="180"/>
    </location>
</feature>
<keyword evidence="5 8" id="KW-0472">Membrane</keyword>
<dbReference type="Proteomes" id="UP000244924">
    <property type="component" value="Unassembled WGS sequence"/>
</dbReference>
<evidence type="ECO:0000313" key="11">
    <source>
        <dbReference type="EMBL" id="SPH17055.1"/>
    </source>
</evidence>
<evidence type="ECO:0000256" key="8">
    <source>
        <dbReference type="SAM" id="Phobius"/>
    </source>
</evidence>
<feature type="signal peptide" evidence="9">
    <location>
        <begin position="1"/>
        <end position="23"/>
    </location>
</feature>
<proteinExistence type="predicted"/>
<dbReference type="InterPro" id="IPR022472">
    <property type="entry name" value="VPLPA-CTERM"/>
</dbReference>
<dbReference type="GO" id="GO:0016020">
    <property type="term" value="C:membrane"/>
    <property type="evidence" value="ECO:0007669"/>
    <property type="project" value="UniProtKB-SubCell"/>
</dbReference>